<dbReference type="AlphaFoldDB" id="A0A8J8SV74"/>
<reference evidence="1" key="1">
    <citation type="submission" date="2019-06" db="EMBL/GenBank/DDBJ databases">
        <authorList>
            <person name="Zheng W."/>
        </authorList>
    </citation>
    <scope>NUCLEOTIDE SEQUENCE</scope>
    <source>
        <strain evidence="1">QDHG01</strain>
    </source>
</reference>
<evidence type="ECO:0000313" key="2">
    <source>
        <dbReference type="Proteomes" id="UP000785679"/>
    </source>
</evidence>
<dbReference type="Proteomes" id="UP000785679">
    <property type="component" value="Unassembled WGS sequence"/>
</dbReference>
<sequence length="67" mass="8229">MLRIRKMMSSVYSHIYYLNIKFHAIVQEIVFQYNFNSCILNQYFQLLYSIEVSKVSRLSNFIIFKFF</sequence>
<proteinExistence type="predicted"/>
<evidence type="ECO:0000313" key="1">
    <source>
        <dbReference type="EMBL" id="TNV71613.1"/>
    </source>
</evidence>
<keyword evidence="2" id="KW-1185">Reference proteome</keyword>
<dbReference type="EMBL" id="RRYP01029743">
    <property type="protein sequence ID" value="TNV71613.1"/>
    <property type="molecule type" value="Genomic_DNA"/>
</dbReference>
<comment type="caution">
    <text evidence="1">The sequence shown here is derived from an EMBL/GenBank/DDBJ whole genome shotgun (WGS) entry which is preliminary data.</text>
</comment>
<accession>A0A8J8SV74</accession>
<organism evidence="1 2">
    <name type="scientific">Halteria grandinella</name>
    <dbReference type="NCBI Taxonomy" id="5974"/>
    <lineage>
        <taxon>Eukaryota</taxon>
        <taxon>Sar</taxon>
        <taxon>Alveolata</taxon>
        <taxon>Ciliophora</taxon>
        <taxon>Intramacronucleata</taxon>
        <taxon>Spirotrichea</taxon>
        <taxon>Stichotrichia</taxon>
        <taxon>Sporadotrichida</taxon>
        <taxon>Halteriidae</taxon>
        <taxon>Halteria</taxon>
    </lineage>
</organism>
<gene>
    <name evidence="1" type="ORF">FGO68_gene11714</name>
</gene>
<name>A0A8J8SV74_HALGN</name>
<protein>
    <submittedName>
        <fullName evidence="1">Uncharacterized protein</fullName>
    </submittedName>
</protein>